<dbReference type="Proteomes" id="UP000179233">
    <property type="component" value="Unassembled WGS sequence"/>
</dbReference>
<accession>A0A1G1VTQ3</accession>
<gene>
    <name evidence="1" type="ORF">A2786_04570</name>
</gene>
<comment type="caution">
    <text evidence="1">The sequence shown here is derived from an EMBL/GenBank/DDBJ whole genome shotgun (WGS) entry which is preliminary data.</text>
</comment>
<evidence type="ECO:0000313" key="2">
    <source>
        <dbReference type="Proteomes" id="UP000179233"/>
    </source>
</evidence>
<name>A0A1G1VTQ3_9BACT</name>
<dbReference type="AlphaFoldDB" id="A0A1G1VTQ3"/>
<reference evidence="1 2" key="1">
    <citation type="journal article" date="2016" name="Nat. Commun.">
        <title>Thousands of microbial genomes shed light on interconnected biogeochemical processes in an aquifer system.</title>
        <authorList>
            <person name="Anantharaman K."/>
            <person name="Brown C.T."/>
            <person name="Hug L.A."/>
            <person name="Sharon I."/>
            <person name="Castelle C.J."/>
            <person name="Probst A.J."/>
            <person name="Thomas B.C."/>
            <person name="Singh A."/>
            <person name="Wilkins M.J."/>
            <person name="Karaoz U."/>
            <person name="Brodie E.L."/>
            <person name="Williams K.H."/>
            <person name="Hubbard S.S."/>
            <person name="Banfield J.F."/>
        </authorList>
    </citation>
    <scope>NUCLEOTIDE SEQUENCE [LARGE SCALE GENOMIC DNA]</scope>
</reference>
<organism evidence="1 2">
    <name type="scientific">Candidatus Chisholmbacteria bacterium RIFCSPHIGHO2_01_FULL_52_32</name>
    <dbReference type="NCBI Taxonomy" id="1797591"/>
    <lineage>
        <taxon>Bacteria</taxon>
        <taxon>Candidatus Chisholmiibacteriota</taxon>
    </lineage>
</organism>
<dbReference type="EMBL" id="MHCJ01000003">
    <property type="protein sequence ID" value="OGY18740.1"/>
    <property type="molecule type" value="Genomic_DNA"/>
</dbReference>
<evidence type="ECO:0000313" key="1">
    <source>
        <dbReference type="EMBL" id="OGY18740.1"/>
    </source>
</evidence>
<protein>
    <submittedName>
        <fullName evidence="1">Uncharacterized protein</fullName>
    </submittedName>
</protein>
<sequence length="218" mass="25553">MISKPRELYEPDVYMKISYDELVTYALFSLLKTNKNPTFENLVEKVFTLFPSRFHLIGHPEWPDSSLVNKTWLRCRTDKHYITGSTSRGFNITPLGTRAAERIHNKLAPSSGDVVIVRRKGDERTRAGIFVKRIEKSKAYHLYKVGKRDQIQPLDFYELIFCTPDSLPLTKKDNLIEIKQYVELYGRDDIMNLLHFCEENFKEELFVGKRGGMLKRRD</sequence>
<proteinExistence type="predicted"/>